<accession>A0AAD6ZHA3</accession>
<protein>
    <recommendedName>
        <fullName evidence="5">Secreted protein</fullName>
    </recommendedName>
</protein>
<proteinExistence type="predicted"/>
<sequence>MFVVLVLVLGADAGVDAGRRDPATAPSQRGGRLGHRFIPTRPSSSSSASSSTSVVPLLTPEVQLTSCAGALGRCEPLALAA</sequence>
<dbReference type="Proteomes" id="UP001218218">
    <property type="component" value="Unassembled WGS sequence"/>
</dbReference>
<evidence type="ECO:0000313" key="4">
    <source>
        <dbReference type="Proteomes" id="UP001218218"/>
    </source>
</evidence>
<gene>
    <name evidence="3" type="ORF">DFH08DRAFT_888167</name>
</gene>
<feature type="compositionally biased region" description="Low complexity" evidence="1">
    <location>
        <begin position="43"/>
        <end position="52"/>
    </location>
</feature>
<keyword evidence="4" id="KW-1185">Reference proteome</keyword>
<evidence type="ECO:0000256" key="1">
    <source>
        <dbReference type="SAM" id="MobiDB-lite"/>
    </source>
</evidence>
<dbReference type="EMBL" id="JARIHO010000048">
    <property type="protein sequence ID" value="KAJ7322881.1"/>
    <property type="molecule type" value="Genomic_DNA"/>
</dbReference>
<evidence type="ECO:0000313" key="3">
    <source>
        <dbReference type="EMBL" id="KAJ7322881.1"/>
    </source>
</evidence>
<reference evidence="3" key="1">
    <citation type="submission" date="2023-03" db="EMBL/GenBank/DDBJ databases">
        <title>Massive genome expansion in bonnet fungi (Mycena s.s.) driven by repeated elements and novel gene families across ecological guilds.</title>
        <authorList>
            <consortium name="Lawrence Berkeley National Laboratory"/>
            <person name="Harder C.B."/>
            <person name="Miyauchi S."/>
            <person name="Viragh M."/>
            <person name="Kuo A."/>
            <person name="Thoen E."/>
            <person name="Andreopoulos B."/>
            <person name="Lu D."/>
            <person name="Skrede I."/>
            <person name="Drula E."/>
            <person name="Henrissat B."/>
            <person name="Morin E."/>
            <person name="Kohler A."/>
            <person name="Barry K."/>
            <person name="LaButti K."/>
            <person name="Morin E."/>
            <person name="Salamov A."/>
            <person name="Lipzen A."/>
            <person name="Mereny Z."/>
            <person name="Hegedus B."/>
            <person name="Baldrian P."/>
            <person name="Stursova M."/>
            <person name="Weitz H."/>
            <person name="Taylor A."/>
            <person name="Grigoriev I.V."/>
            <person name="Nagy L.G."/>
            <person name="Martin F."/>
            <person name="Kauserud H."/>
        </authorList>
    </citation>
    <scope>NUCLEOTIDE SEQUENCE</scope>
    <source>
        <strain evidence="3">CBHHK002</strain>
    </source>
</reference>
<evidence type="ECO:0008006" key="5">
    <source>
        <dbReference type="Google" id="ProtNLM"/>
    </source>
</evidence>
<keyword evidence="2" id="KW-0732">Signal</keyword>
<organism evidence="3 4">
    <name type="scientific">Mycena albidolilacea</name>
    <dbReference type="NCBI Taxonomy" id="1033008"/>
    <lineage>
        <taxon>Eukaryota</taxon>
        <taxon>Fungi</taxon>
        <taxon>Dikarya</taxon>
        <taxon>Basidiomycota</taxon>
        <taxon>Agaricomycotina</taxon>
        <taxon>Agaricomycetes</taxon>
        <taxon>Agaricomycetidae</taxon>
        <taxon>Agaricales</taxon>
        <taxon>Marasmiineae</taxon>
        <taxon>Mycenaceae</taxon>
        <taxon>Mycena</taxon>
    </lineage>
</organism>
<feature type="chain" id="PRO_5042292861" description="Secreted protein" evidence="2">
    <location>
        <begin position="18"/>
        <end position="81"/>
    </location>
</feature>
<comment type="caution">
    <text evidence="3">The sequence shown here is derived from an EMBL/GenBank/DDBJ whole genome shotgun (WGS) entry which is preliminary data.</text>
</comment>
<evidence type="ECO:0000256" key="2">
    <source>
        <dbReference type="SAM" id="SignalP"/>
    </source>
</evidence>
<dbReference type="AlphaFoldDB" id="A0AAD6ZHA3"/>
<feature type="region of interest" description="Disordered" evidence="1">
    <location>
        <begin position="16"/>
        <end position="52"/>
    </location>
</feature>
<name>A0AAD6ZHA3_9AGAR</name>
<feature type="signal peptide" evidence="2">
    <location>
        <begin position="1"/>
        <end position="17"/>
    </location>
</feature>